<dbReference type="STRING" id="84698.SAMN04488528_101417"/>
<comment type="subunit">
    <text evidence="12">Homohexamer.</text>
</comment>
<feature type="binding site" evidence="12">
    <location>
        <position position="225"/>
    </location>
    <ligand>
        <name>D-ribose 5-phosphate</name>
        <dbReference type="ChEBI" id="CHEBI:78346"/>
    </ligand>
</feature>
<keyword evidence="5 12" id="KW-0547">Nucleotide-binding</keyword>
<keyword evidence="2 12" id="KW-0808">Transferase</keyword>
<evidence type="ECO:0000256" key="3">
    <source>
        <dbReference type="ARBA" id="ARBA00022723"/>
    </source>
</evidence>
<name>A0A1I0YNE1_9CLOT</name>
<evidence type="ECO:0000256" key="12">
    <source>
        <dbReference type="HAMAP-Rule" id="MF_00583"/>
    </source>
</evidence>
<proteinExistence type="inferred from homology"/>
<dbReference type="InterPro" id="IPR029099">
    <property type="entry name" value="Pribosyltran_N"/>
</dbReference>
<dbReference type="GO" id="GO:0009156">
    <property type="term" value="P:ribonucleoside monophosphate biosynthetic process"/>
    <property type="evidence" value="ECO:0007669"/>
    <property type="project" value="InterPro"/>
</dbReference>
<dbReference type="Pfam" id="PF14572">
    <property type="entry name" value="Pribosyl_synth"/>
    <property type="match status" value="1"/>
</dbReference>
<dbReference type="GO" id="GO:0005524">
    <property type="term" value="F:ATP binding"/>
    <property type="evidence" value="ECO:0007669"/>
    <property type="project" value="UniProtKB-KW"/>
</dbReference>
<keyword evidence="6 12" id="KW-0418">Kinase</keyword>
<keyword evidence="12" id="KW-0963">Cytoplasm</keyword>
<dbReference type="GO" id="GO:0006015">
    <property type="term" value="P:5-phosphoribose 1-diphosphate biosynthetic process"/>
    <property type="evidence" value="ECO:0007669"/>
    <property type="project" value="UniProtKB-UniRule"/>
</dbReference>
<dbReference type="GO" id="GO:0004749">
    <property type="term" value="F:ribose phosphate diphosphokinase activity"/>
    <property type="evidence" value="ECO:0007669"/>
    <property type="project" value="UniProtKB-UniRule"/>
</dbReference>
<dbReference type="InterPro" id="IPR037515">
    <property type="entry name" value="Rib-P_diPkinase_bac"/>
</dbReference>
<evidence type="ECO:0000256" key="2">
    <source>
        <dbReference type="ARBA" id="ARBA00022679"/>
    </source>
</evidence>
<feature type="domain" description="Ribose-phosphate pyrophosphokinase N-terminal" evidence="13">
    <location>
        <begin position="8"/>
        <end position="124"/>
    </location>
</feature>
<feature type="binding site" evidence="12">
    <location>
        <begin position="229"/>
        <end position="233"/>
    </location>
    <ligand>
        <name>D-ribose 5-phosphate</name>
        <dbReference type="ChEBI" id="CHEBI:78346"/>
    </ligand>
</feature>
<dbReference type="EC" id="2.7.6.1" evidence="12"/>
<evidence type="ECO:0000256" key="9">
    <source>
        <dbReference type="ARBA" id="ARBA00049535"/>
    </source>
</evidence>
<reference evidence="14 15" key="1">
    <citation type="submission" date="2016-10" db="EMBL/GenBank/DDBJ databases">
        <authorList>
            <person name="de Groot N.N."/>
        </authorList>
    </citation>
    <scope>NUCLEOTIDE SEQUENCE [LARGE SCALE GENOMIC DNA]</scope>
    <source>
        <strain evidence="14 15">DSM 12271</strain>
    </source>
</reference>
<keyword evidence="15" id="KW-1185">Reference proteome</keyword>
<dbReference type="HAMAP" id="MF_00583_B">
    <property type="entry name" value="RibP_PPkinase_B"/>
    <property type="match status" value="1"/>
</dbReference>
<evidence type="ECO:0000256" key="5">
    <source>
        <dbReference type="ARBA" id="ARBA00022741"/>
    </source>
</evidence>
<dbReference type="PANTHER" id="PTHR10210:SF41">
    <property type="entry name" value="RIBOSE-PHOSPHATE PYROPHOSPHOKINASE 1, CHLOROPLASTIC"/>
    <property type="match status" value="1"/>
</dbReference>
<evidence type="ECO:0000256" key="1">
    <source>
        <dbReference type="ARBA" id="ARBA00004996"/>
    </source>
</evidence>
<evidence type="ECO:0000256" key="4">
    <source>
        <dbReference type="ARBA" id="ARBA00022727"/>
    </source>
</evidence>
<evidence type="ECO:0000256" key="11">
    <source>
        <dbReference type="ARBA" id="ARBA00061444"/>
    </source>
</evidence>
<evidence type="ECO:0000256" key="7">
    <source>
        <dbReference type="ARBA" id="ARBA00022840"/>
    </source>
</evidence>
<keyword evidence="4 12" id="KW-0545">Nucleotide biosynthesis</keyword>
<dbReference type="PANTHER" id="PTHR10210">
    <property type="entry name" value="RIBOSE-PHOSPHATE DIPHOSPHOKINASE FAMILY MEMBER"/>
    <property type="match status" value="1"/>
</dbReference>
<dbReference type="GO" id="GO:0002189">
    <property type="term" value="C:ribose phosphate diphosphokinase complex"/>
    <property type="evidence" value="ECO:0007669"/>
    <property type="project" value="TreeGrafter"/>
</dbReference>
<dbReference type="CDD" id="cd06223">
    <property type="entry name" value="PRTases_typeI"/>
    <property type="match status" value="1"/>
</dbReference>
<evidence type="ECO:0000313" key="14">
    <source>
        <dbReference type="EMBL" id="SFB14427.1"/>
    </source>
</evidence>
<dbReference type="NCBIfam" id="TIGR01251">
    <property type="entry name" value="ribP_PPkin"/>
    <property type="match status" value="1"/>
</dbReference>
<accession>A0A1I0YNE1</accession>
<dbReference type="GO" id="GO:0006164">
    <property type="term" value="P:purine nucleotide biosynthetic process"/>
    <property type="evidence" value="ECO:0007669"/>
    <property type="project" value="TreeGrafter"/>
</dbReference>
<keyword evidence="3 12" id="KW-0479">Metal-binding</keyword>
<dbReference type="PROSITE" id="PS00114">
    <property type="entry name" value="PRPP_SYNTHASE"/>
    <property type="match status" value="1"/>
</dbReference>
<feature type="active site" evidence="12">
    <location>
        <position position="199"/>
    </location>
</feature>
<dbReference type="UniPathway" id="UPA00087">
    <property type="reaction ID" value="UER00172"/>
</dbReference>
<dbReference type="SUPFAM" id="SSF53271">
    <property type="entry name" value="PRTase-like"/>
    <property type="match status" value="1"/>
</dbReference>
<dbReference type="InterPro" id="IPR000842">
    <property type="entry name" value="PRib_PP_synth_CS"/>
</dbReference>
<dbReference type="Proteomes" id="UP000198619">
    <property type="component" value="Unassembled WGS sequence"/>
</dbReference>
<dbReference type="InterPro" id="IPR000836">
    <property type="entry name" value="PRTase_dom"/>
</dbReference>
<dbReference type="NCBIfam" id="NF002320">
    <property type="entry name" value="PRK01259.1"/>
    <property type="match status" value="1"/>
</dbReference>
<dbReference type="InterPro" id="IPR005946">
    <property type="entry name" value="Rib-P_diPkinase"/>
</dbReference>
<protein>
    <recommendedName>
        <fullName evidence="12">Ribose-phosphate pyrophosphokinase</fullName>
        <shortName evidence="12">RPPK</shortName>
        <ecNumber evidence="12">2.7.6.1</ecNumber>
    </recommendedName>
    <alternativeName>
        <fullName evidence="12">5-phospho-D-ribosyl alpha-1-diphosphate synthase</fullName>
    </alternativeName>
    <alternativeName>
        <fullName evidence="12">Phosphoribosyl diphosphate synthase</fullName>
    </alternativeName>
    <alternativeName>
        <fullName evidence="12">Phosphoribosyl pyrophosphate synthase</fullName>
        <shortName evidence="12">P-Rib-PP synthase</shortName>
        <shortName evidence="12">PRPP synthase</shortName>
        <shortName evidence="12">PRPPase</shortName>
    </alternativeName>
</protein>
<dbReference type="Pfam" id="PF13793">
    <property type="entry name" value="Pribosyltran_N"/>
    <property type="match status" value="1"/>
</dbReference>
<feature type="binding site" evidence="12">
    <location>
        <position position="176"/>
    </location>
    <ligand>
        <name>Mg(2+)</name>
        <dbReference type="ChEBI" id="CHEBI:18420"/>
    </ligand>
</feature>
<gene>
    <name evidence="12" type="primary">prs</name>
    <name evidence="14" type="ORF">SAMN04488528_101417</name>
</gene>
<dbReference type="OrthoDB" id="9777067at2"/>
<comment type="similarity">
    <text evidence="11 12">Belongs to the ribose-phosphate pyrophosphokinase family. Class I subfamily.</text>
</comment>
<dbReference type="GO" id="GO:0016301">
    <property type="term" value="F:kinase activity"/>
    <property type="evidence" value="ECO:0007669"/>
    <property type="project" value="UniProtKB-KW"/>
</dbReference>
<dbReference type="FunFam" id="3.40.50.2020:FF:000002">
    <property type="entry name" value="Ribose-phosphate pyrophosphokinase"/>
    <property type="match status" value="1"/>
</dbReference>
<dbReference type="SMART" id="SM01400">
    <property type="entry name" value="Pribosyltran_N"/>
    <property type="match status" value="1"/>
</dbReference>
<feature type="binding site" evidence="12">
    <location>
        <begin position="100"/>
        <end position="101"/>
    </location>
    <ligand>
        <name>ATP</name>
        <dbReference type="ChEBI" id="CHEBI:30616"/>
    </ligand>
</feature>
<feature type="binding site" evidence="12">
    <location>
        <position position="134"/>
    </location>
    <ligand>
        <name>Mg(2+)</name>
        <dbReference type="ChEBI" id="CHEBI:18420"/>
    </ligand>
</feature>
<dbReference type="GO" id="GO:0000287">
    <property type="term" value="F:magnesium ion binding"/>
    <property type="evidence" value="ECO:0007669"/>
    <property type="project" value="UniProtKB-UniRule"/>
</dbReference>
<evidence type="ECO:0000256" key="8">
    <source>
        <dbReference type="ARBA" id="ARBA00022842"/>
    </source>
</evidence>
<dbReference type="GO" id="GO:0005737">
    <property type="term" value="C:cytoplasm"/>
    <property type="evidence" value="ECO:0007669"/>
    <property type="project" value="UniProtKB-SubCell"/>
</dbReference>
<feature type="binding site" evidence="12">
    <location>
        <position position="201"/>
    </location>
    <ligand>
        <name>D-ribose 5-phosphate</name>
        <dbReference type="ChEBI" id="CHEBI:78346"/>
    </ligand>
</feature>
<comment type="cofactor">
    <cofactor evidence="12">
        <name>Mg(2+)</name>
        <dbReference type="ChEBI" id="CHEBI:18420"/>
    </cofactor>
    <text evidence="12">Binds 2 Mg(2+) ions per subunit.</text>
</comment>
<evidence type="ECO:0000256" key="10">
    <source>
        <dbReference type="ARBA" id="ARBA00054914"/>
    </source>
</evidence>
<comment type="pathway">
    <text evidence="1 12">Metabolic intermediate biosynthesis; 5-phospho-alpha-D-ribose 1-diphosphate biosynthesis; 5-phospho-alpha-D-ribose 1-diphosphate from D-ribose 5-phosphate (route I): step 1/1.</text>
</comment>
<dbReference type="RefSeq" id="WP_090041131.1">
    <property type="nucleotide sequence ID" value="NZ_FOKI01000014.1"/>
</dbReference>
<evidence type="ECO:0000259" key="13">
    <source>
        <dbReference type="Pfam" id="PF13793"/>
    </source>
</evidence>
<organism evidence="14 15">
    <name type="scientific">Clostridium frigidicarnis</name>
    <dbReference type="NCBI Taxonomy" id="84698"/>
    <lineage>
        <taxon>Bacteria</taxon>
        <taxon>Bacillati</taxon>
        <taxon>Bacillota</taxon>
        <taxon>Clostridia</taxon>
        <taxon>Eubacteriales</taxon>
        <taxon>Clostridiaceae</taxon>
        <taxon>Clostridium</taxon>
    </lineage>
</organism>
<comment type="subcellular location">
    <subcellularLocation>
        <location evidence="12">Cytoplasm</location>
    </subcellularLocation>
</comment>
<dbReference type="NCBIfam" id="NF002618">
    <property type="entry name" value="PRK02269.1"/>
    <property type="match status" value="1"/>
</dbReference>
<sequence>MITHGKNIKIFTGNSHPQLAHDIANILGIEVGSSDIGTFSDGEISVNINETVRGCDVFVVQSTNSPVNNNLMELLIMIDAFKRASAGRITAVIPYYGYARQDRKAKSRDPITAKLVADLLTTAGADRVLTMDLHAAQIQGYFNIPVDHLMGASMLGKYFVEKGFGDRDDVVVVSPDLGCVTRARKFADKLHAPIAIIDKRRPKANVSEIMNIIGDIKGKSCILIDDMIDTAGTISNAANALMDLGAKEVYACCTHGVLSGPAFDRLNSCAIKELVMLNTIGLEEREDLHKFKSLSVAPIFAEAIRRIYDDVPLSKLFEE</sequence>
<dbReference type="AlphaFoldDB" id="A0A1I0YNE1"/>
<evidence type="ECO:0000256" key="6">
    <source>
        <dbReference type="ARBA" id="ARBA00022777"/>
    </source>
</evidence>
<dbReference type="Gene3D" id="3.40.50.2020">
    <property type="match status" value="2"/>
</dbReference>
<dbReference type="FunFam" id="3.40.50.2020:FF:000001">
    <property type="entry name" value="Ribose-phosphate pyrophosphokinase"/>
    <property type="match status" value="1"/>
</dbReference>
<dbReference type="EMBL" id="FOKI01000014">
    <property type="protein sequence ID" value="SFB14427.1"/>
    <property type="molecule type" value="Genomic_DNA"/>
</dbReference>
<keyword evidence="7 12" id="KW-0067">ATP-binding</keyword>
<dbReference type="InterPro" id="IPR029057">
    <property type="entry name" value="PRTase-like"/>
</dbReference>
<comment type="catalytic activity">
    <reaction evidence="9 12">
        <text>D-ribose 5-phosphate + ATP = 5-phospho-alpha-D-ribose 1-diphosphate + AMP + H(+)</text>
        <dbReference type="Rhea" id="RHEA:15609"/>
        <dbReference type="ChEBI" id="CHEBI:15378"/>
        <dbReference type="ChEBI" id="CHEBI:30616"/>
        <dbReference type="ChEBI" id="CHEBI:58017"/>
        <dbReference type="ChEBI" id="CHEBI:78346"/>
        <dbReference type="ChEBI" id="CHEBI:456215"/>
        <dbReference type="EC" id="2.7.6.1"/>
    </reaction>
</comment>
<feature type="binding site" evidence="12">
    <location>
        <begin position="41"/>
        <end position="43"/>
    </location>
    <ligand>
        <name>ATP</name>
        <dbReference type="ChEBI" id="CHEBI:30616"/>
    </ligand>
</feature>
<keyword evidence="8 12" id="KW-0460">Magnesium</keyword>
<evidence type="ECO:0000313" key="15">
    <source>
        <dbReference type="Proteomes" id="UP000198619"/>
    </source>
</evidence>
<comment type="function">
    <text evidence="10 12">Involved in the biosynthesis of the central metabolite phospho-alpha-D-ribosyl-1-pyrophosphate (PRPP) via the transfer of pyrophosphoryl group from ATP to 1-hydroxyl of ribose-5-phosphate (Rib-5-P).</text>
</comment>